<comment type="caution">
    <text evidence="2">The sequence shown here is derived from an EMBL/GenBank/DDBJ whole genome shotgun (WGS) entry which is preliminary data.</text>
</comment>
<keyword evidence="1" id="KW-0450">Lipoyl</keyword>
<reference evidence="2" key="1">
    <citation type="journal article" date="2020" name="mSystems">
        <title>Genome- and Community-Level Interaction Insights into Carbon Utilization and Element Cycling Functions of Hydrothermarchaeota in Hydrothermal Sediment.</title>
        <authorList>
            <person name="Zhou Z."/>
            <person name="Liu Y."/>
            <person name="Xu W."/>
            <person name="Pan J."/>
            <person name="Luo Z.H."/>
            <person name="Li M."/>
        </authorList>
    </citation>
    <scope>NUCLEOTIDE SEQUENCE [LARGE SCALE GENOMIC DNA]</scope>
    <source>
        <strain evidence="2">SpSt-381</strain>
    </source>
</reference>
<dbReference type="InterPro" id="IPR002930">
    <property type="entry name" value="GCV_H"/>
</dbReference>
<dbReference type="SUPFAM" id="SSF51230">
    <property type="entry name" value="Single hybrid motif"/>
    <property type="match status" value="1"/>
</dbReference>
<dbReference type="GO" id="GO:0005737">
    <property type="term" value="C:cytoplasm"/>
    <property type="evidence" value="ECO:0007669"/>
    <property type="project" value="TreeGrafter"/>
</dbReference>
<dbReference type="Gene3D" id="2.40.50.100">
    <property type="match status" value="1"/>
</dbReference>
<dbReference type="PANTHER" id="PTHR11715">
    <property type="entry name" value="GLYCINE CLEAVAGE SYSTEM H PROTEIN"/>
    <property type="match status" value="1"/>
</dbReference>
<dbReference type="GO" id="GO:0005960">
    <property type="term" value="C:glycine cleavage complex"/>
    <property type="evidence" value="ECO:0007669"/>
    <property type="project" value="InterPro"/>
</dbReference>
<sequence length="214" mass="23636">MTVLFVILTIVAFLAVDWLVRRGKEPAPVAARATPPVRMPGGIFFARSHTWLNLFPSGRAWLGVDDFVARLLDHPRVTFLAEPGARVKRGDPLFRLEEDGRAFTVRSPIAGEVLAVNDQLAEEPGLLHRAPFVDGWALEIAPERPADLKSLLLGDETRRWMGDEFARLRDVLAGAGGVLQPAMLQDGGPPVAGAMKLVGPEVWERFEKEFLEVR</sequence>
<dbReference type="CDD" id="cd06848">
    <property type="entry name" value="GCS_H"/>
    <property type="match status" value="1"/>
</dbReference>
<proteinExistence type="predicted"/>
<dbReference type="Pfam" id="PF01597">
    <property type="entry name" value="GCV_H"/>
    <property type="match status" value="1"/>
</dbReference>
<dbReference type="InterPro" id="IPR011053">
    <property type="entry name" value="Single_hybrid_motif"/>
</dbReference>
<dbReference type="InterPro" id="IPR033753">
    <property type="entry name" value="GCV_H/Fam206"/>
</dbReference>
<dbReference type="GO" id="GO:0009249">
    <property type="term" value="P:protein lipoylation"/>
    <property type="evidence" value="ECO:0007669"/>
    <property type="project" value="TreeGrafter"/>
</dbReference>
<dbReference type="AlphaFoldDB" id="A0A832I2A0"/>
<accession>A0A832I2A0</accession>
<name>A0A832I2A0_UNCEI</name>
<dbReference type="PANTHER" id="PTHR11715:SF3">
    <property type="entry name" value="GLYCINE CLEAVAGE SYSTEM H PROTEIN-RELATED"/>
    <property type="match status" value="1"/>
</dbReference>
<dbReference type="EMBL" id="DSQF01000002">
    <property type="protein sequence ID" value="HGZ41995.1"/>
    <property type="molecule type" value="Genomic_DNA"/>
</dbReference>
<dbReference type="GO" id="GO:0019464">
    <property type="term" value="P:glycine decarboxylation via glycine cleavage system"/>
    <property type="evidence" value="ECO:0007669"/>
    <property type="project" value="InterPro"/>
</dbReference>
<protein>
    <submittedName>
        <fullName evidence="2">Glycine cleavage system protein H</fullName>
    </submittedName>
</protein>
<organism evidence="2">
    <name type="scientific">Eiseniibacteriota bacterium</name>
    <dbReference type="NCBI Taxonomy" id="2212470"/>
    <lineage>
        <taxon>Bacteria</taxon>
        <taxon>Candidatus Eiseniibacteriota</taxon>
    </lineage>
</organism>
<evidence type="ECO:0000256" key="1">
    <source>
        <dbReference type="ARBA" id="ARBA00022823"/>
    </source>
</evidence>
<gene>
    <name evidence="2" type="ORF">ENR23_00980</name>
</gene>
<evidence type="ECO:0000313" key="2">
    <source>
        <dbReference type="EMBL" id="HGZ41995.1"/>
    </source>
</evidence>